<evidence type="ECO:0000313" key="2">
    <source>
        <dbReference type="Proteomes" id="UP000176778"/>
    </source>
</evidence>
<proteinExistence type="predicted"/>
<comment type="caution">
    <text evidence="1">The sequence shown here is derived from an EMBL/GenBank/DDBJ whole genome shotgun (WGS) entry which is preliminary data.</text>
</comment>
<gene>
    <name evidence="1" type="ORF">A2Y68_03775</name>
</gene>
<organism evidence="1 2">
    <name type="scientific">Candidatus Woesebacteria bacterium RBG_13_46_13</name>
    <dbReference type="NCBI Taxonomy" id="1802479"/>
    <lineage>
        <taxon>Bacteria</taxon>
        <taxon>Candidatus Woeseibacteriota</taxon>
    </lineage>
</organism>
<evidence type="ECO:0000313" key="1">
    <source>
        <dbReference type="EMBL" id="OGM09712.1"/>
    </source>
</evidence>
<reference evidence="1 2" key="1">
    <citation type="journal article" date="2016" name="Nat. Commun.">
        <title>Thousands of microbial genomes shed light on interconnected biogeochemical processes in an aquifer system.</title>
        <authorList>
            <person name="Anantharaman K."/>
            <person name="Brown C.T."/>
            <person name="Hug L.A."/>
            <person name="Sharon I."/>
            <person name="Castelle C.J."/>
            <person name="Probst A.J."/>
            <person name="Thomas B.C."/>
            <person name="Singh A."/>
            <person name="Wilkins M.J."/>
            <person name="Karaoz U."/>
            <person name="Brodie E.L."/>
            <person name="Williams K.H."/>
            <person name="Hubbard S.S."/>
            <person name="Banfield J.F."/>
        </authorList>
    </citation>
    <scope>NUCLEOTIDE SEQUENCE [LARGE SCALE GENOMIC DNA]</scope>
</reference>
<sequence>MDIDLVSKEQKKVIAKTLLDLNYSAIEIAEFLGINRSTVYRYGEQPTSKEMQHFATEIKTIFTVKQYRIIAKILARMEVLVERTFDLKGLIKAFNSLGKSIQTSRDINSNSED</sequence>
<dbReference type="Proteomes" id="UP000176778">
    <property type="component" value="Unassembled WGS sequence"/>
</dbReference>
<accession>A0A1F7X3R1</accession>
<protein>
    <submittedName>
        <fullName evidence="1">Uncharacterized protein</fullName>
    </submittedName>
</protein>
<dbReference type="Gene3D" id="1.10.10.60">
    <property type="entry name" value="Homeodomain-like"/>
    <property type="match status" value="1"/>
</dbReference>
<dbReference type="AlphaFoldDB" id="A0A1F7X3R1"/>
<dbReference type="EMBL" id="MGFR01000003">
    <property type="protein sequence ID" value="OGM09712.1"/>
    <property type="molecule type" value="Genomic_DNA"/>
</dbReference>
<name>A0A1F7X3R1_9BACT</name>